<accession>A0A916J037</accession>
<keyword evidence="3" id="KW-1185">Reference proteome</keyword>
<feature type="chain" id="PRO_5038116835" description="YncE family protein" evidence="1">
    <location>
        <begin position="31"/>
        <end position="496"/>
    </location>
</feature>
<evidence type="ECO:0000313" key="3">
    <source>
        <dbReference type="Proteomes" id="UP000672934"/>
    </source>
</evidence>
<dbReference type="InterPro" id="IPR011964">
    <property type="entry name" value="YVTN_b-propeller_repeat"/>
</dbReference>
<dbReference type="Proteomes" id="UP000672934">
    <property type="component" value="Unassembled WGS sequence"/>
</dbReference>
<dbReference type="RefSeq" id="WP_211950778.1">
    <property type="nucleotide sequence ID" value="NZ_CAJPUY010000034.1"/>
</dbReference>
<evidence type="ECO:0008006" key="4">
    <source>
        <dbReference type="Google" id="ProtNLM"/>
    </source>
</evidence>
<dbReference type="PANTHER" id="PTHR47197:SF3">
    <property type="entry name" value="DIHYDRO-HEME D1 DEHYDROGENASE"/>
    <property type="match status" value="1"/>
</dbReference>
<reference evidence="2" key="1">
    <citation type="submission" date="2021-03" db="EMBL/GenBank/DDBJ databases">
        <authorList>
            <person name="Peeters C."/>
        </authorList>
    </citation>
    <scope>NUCLEOTIDE SEQUENCE</scope>
    <source>
        <strain evidence="2">LMG 31506</strain>
    </source>
</reference>
<evidence type="ECO:0000313" key="2">
    <source>
        <dbReference type="EMBL" id="CAG2157222.1"/>
    </source>
</evidence>
<organism evidence="2 3">
    <name type="scientific">Cupriavidus yeoncheonensis</name>
    <dbReference type="NCBI Taxonomy" id="1462994"/>
    <lineage>
        <taxon>Bacteria</taxon>
        <taxon>Pseudomonadati</taxon>
        <taxon>Pseudomonadota</taxon>
        <taxon>Betaproteobacteria</taxon>
        <taxon>Burkholderiales</taxon>
        <taxon>Burkholderiaceae</taxon>
        <taxon>Cupriavidus</taxon>
    </lineage>
</organism>
<dbReference type="SUPFAM" id="SSF50974">
    <property type="entry name" value="Nitrous oxide reductase, N-terminal domain"/>
    <property type="match status" value="1"/>
</dbReference>
<proteinExistence type="predicted"/>
<dbReference type="NCBIfam" id="TIGR02276">
    <property type="entry name" value="beta_rpt_yvtn"/>
    <property type="match status" value="1"/>
</dbReference>
<dbReference type="Gene3D" id="2.130.10.10">
    <property type="entry name" value="YVTN repeat-like/Quinoprotein amine dehydrogenase"/>
    <property type="match status" value="2"/>
</dbReference>
<feature type="signal peptide" evidence="1">
    <location>
        <begin position="1"/>
        <end position="30"/>
    </location>
</feature>
<dbReference type="AlphaFoldDB" id="A0A916J037"/>
<protein>
    <recommendedName>
        <fullName evidence="4">YncE family protein</fullName>
    </recommendedName>
</protein>
<comment type="caution">
    <text evidence="2">The sequence shown here is derived from an EMBL/GenBank/DDBJ whole genome shotgun (WGS) entry which is preliminary data.</text>
</comment>
<dbReference type="EMBL" id="CAJPUY010000034">
    <property type="protein sequence ID" value="CAG2157222.1"/>
    <property type="molecule type" value="Genomic_DNA"/>
</dbReference>
<evidence type="ECO:0000256" key="1">
    <source>
        <dbReference type="SAM" id="SignalP"/>
    </source>
</evidence>
<dbReference type="InterPro" id="IPR015943">
    <property type="entry name" value="WD40/YVTN_repeat-like_dom_sf"/>
</dbReference>
<gene>
    <name evidence="2" type="ORF">LMG31506_05946</name>
</gene>
<dbReference type="PANTHER" id="PTHR47197">
    <property type="entry name" value="PROTEIN NIRF"/>
    <property type="match status" value="1"/>
</dbReference>
<sequence length="496" mass="51631">MKRNPAKNVKIVKPALSLALLLGLSGITLAGQAPGPLGAPDVPVSHRDRIYAAEQFSNTVSVTDPADNKLLGVIRLGDPTPGNLSPLYRGQLLVHGLGFSPDRRTLAVVSIGSNSVSFIDTATNAVKHVTYVGRSPHEAFYTPDGKEVWVTVRGENYISVIDAATFAEKTRITVAAGPGMQIFSPDGKYGYICSSFNPEVAVVTVADHKIVARVKQESPFCPNIAATPDGRQVWFTLKDIGKTQVFEAHPPFRPLKTLETGAITNHVNFAHTAAGTFAYITIGGLNQVKVFRTDDFTPVATIPVGALPHGLWPSGDGTRIYVGLENADSLAAIDTATNQVVASVPVGQAPQAIVYVPGAVPEGPGTQGLQPLGVAGQTTQLKLVALANGKPVASDNAPTSVTLFDQGLLQVLQASATGLQPKQAYVLALAGQADGTGPLEPLANFTANPAGGAIVNAIGPIRQVVQGIAGAEARRYLVIAPAVNGKPAAPVQVQAM</sequence>
<dbReference type="InterPro" id="IPR011045">
    <property type="entry name" value="N2O_reductase_N"/>
</dbReference>
<dbReference type="InterPro" id="IPR051200">
    <property type="entry name" value="Host-pathogen_enzymatic-act"/>
</dbReference>
<keyword evidence="1" id="KW-0732">Signal</keyword>
<name>A0A916J037_9BURK</name>